<evidence type="ECO:0000313" key="2">
    <source>
        <dbReference type="Proteomes" id="UP000186601"/>
    </source>
</evidence>
<organism evidence="1 2">
    <name type="scientific">Hermanssonia centrifuga</name>
    <dbReference type="NCBI Taxonomy" id="98765"/>
    <lineage>
        <taxon>Eukaryota</taxon>
        <taxon>Fungi</taxon>
        <taxon>Dikarya</taxon>
        <taxon>Basidiomycota</taxon>
        <taxon>Agaricomycotina</taxon>
        <taxon>Agaricomycetes</taxon>
        <taxon>Polyporales</taxon>
        <taxon>Meruliaceae</taxon>
        <taxon>Hermanssonia</taxon>
    </lineage>
</organism>
<dbReference type="EMBL" id="MLYV02000678">
    <property type="protein sequence ID" value="PSR79937.1"/>
    <property type="molecule type" value="Genomic_DNA"/>
</dbReference>
<sequence>MYGLYSVRLLPSALHWCVHLRLIMIEGTTESNVSWMLDILVGLIRFAQETLVRWAEA</sequence>
<reference evidence="1 2" key="1">
    <citation type="submission" date="2018-02" db="EMBL/GenBank/DDBJ databases">
        <title>Genome sequence of the basidiomycete white-rot fungus Phlebia centrifuga.</title>
        <authorList>
            <person name="Granchi Z."/>
            <person name="Peng M."/>
            <person name="de Vries R.P."/>
            <person name="Hilden K."/>
            <person name="Makela M.R."/>
            <person name="Grigoriev I."/>
            <person name="Riley R."/>
        </authorList>
    </citation>
    <scope>NUCLEOTIDE SEQUENCE [LARGE SCALE GENOMIC DNA]</scope>
    <source>
        <strain evidence="1 2">FBCC195</strain>
    </source>
</reference>
<name>A0A2R6NYA7_9APHY</name>
<dbReference type="AlphaFoldDB" id="A0A2R6NYA7"/>
<protein>
    <submittedName>
        <fullName evidence="1">Uncharacterized protein</fullName>
    </submittedName>
</protein>
<proteinExistence type="predicted"/>
<comment type="caution">
    <text evidence="1">The sequence shown here is derived from an EMBL/GenBank/DDBJ whole genome shotgun (WGS) entry which is preliminary data.</text>
</comment>
<accession>A0A2R6NYA7</accession>
<keyword evidence="2" id="KW-1185">Reference proteome</keyword>
<evidence type="ECO:0000313" key="1">
    <source>
        <dbReference type="EMBL" id="PSR79937.1"/>
    </source>
</evidence>
<gene>
    <name evidence="1" type="ORF">PHLCEN_2v6838</name>
</gene>
<dbReference type="Proteomes" id="UP000186601">
    <property type="component" value="Unassembled WGS sequence"/>
</dbReference>